<name>A0A154BU38_ANASB</name>
<feature type="chain" id="PRO_5007594997" evidence="1">
    <location>
        <begin position="24"/>
        <end position="301"/>
    </location>
</feature>
<evidence type="ECO:0000256" key="1">
    <source>
        <dbReference type="SAM" id="SignalP"/>
    </source>
</evidence>
<dbReference type="OrthoDB" id="9804931at2"/>
<evidence type="ECO:0000313" key="2">
    <source>
        <dbReference type="EMBL" id="KYZ77442.1"/>
    </source>
</evidence>
<dbReference type="Proteomes" id="UP000076268">
    <property type="component" value="Unassembled WGS sequence"/>
</dbReference>
<proteinExistence type="predicted"/>
<organism evidence="2 3">
    <name type="scientific">Anaerosporomusa subterranea</name>
    <dbReference type="NCBI Taxonomy" id="1794912"/>
    <lineage>
        <taxon>Bacteria</taxon>
        <taxon>Bacillati</taxon>
        <taxon>Bacillota</taxon>
        <taxon>Negativicutes</taxon>
        <taxon>Acetonemataceae</taxon>
        <taxon>Anaerosporomusa</taxon>
    </lineage>
</organism>
<gene>
    <name evidence="2" type="ORF">AXX12_04845</name>
</gene>
<accession>A0A154BU38</accession>
<dbReference type="RefSeq" id="WP_066239799.1">
    <property type="nucleotide sequence ID" value="NZ_LSGP01000013.1"/>
</dbReference>
<sequence length="301" mass="34134">MLKRFAVLLVILSLSVFASGALAKPNPKNVDQLPKYEYTLVDTFEVKGRQGITTDGDYYYVSGSKALYKYDKSGKLLLANEKPFEGYAIPANHIGDIDVFNGEIFVSAENFMDGVGKDIQIAIHDADTLKLKRTFKFEPSSGQEECSGIAVDRDKRTVWMVSWVGEESGRYLYEYSLDTGNYLRKVHIQPVPQWVQGVYYYKGSLYLTADDGTADLDEPDHLYRVDITDKSYANVVLEKTFKEVKRQGEIEGLAVNPKTGDLLVHFNRGSRIVLGMVKGFYPGYNREISEVYRFKMVPIKY</sequence>
<dbReference type="STRING" id="1794912.AXX12_04845"/>
<protein>
    <submittedName>
        <fullName evidence="2">Uncharacterized protein</fullName>
    </submittedName>
</protein>
<dbReference type="Gene3D" id="2.130.10.10">
    <property type="entry name" value="YVTN repeat-like/Quinoprotein amine dehydrogenase"/>
    <property type="match status" value="1"/>
</dbReference>
<keyword evidence="1" id="KW-0732">Signal</keyword>
<dbReference type="EMBL" id="LSGP01000013">
    <property type="protein sequence ID" value="KYZ77442.1"/>
    <property type="molecule type" value="Genomic_DNA"/>
</dbReference>
<feature type="signal peptide" evidence="1">
    <location>
        <begin position="1"/>
        <end position="23"/>
    </location>
</feature>
<evidence type="ECO:0000313" key="3">
    <source>
        <dbReference type="Proteomes" id="UP000076268"/>
    </source>
</evidence>
<dbReference type="AlphaFoldDB" id="A0A154BU38"/>
<keyword evidence="3" id="KW-1185">Reference proteome</keyword>
<dbReference type="SUPFAM" id="SSF101898">
    <property type="entry name" value="NHL repeat"/>
    <property type="match status" value="1"/>
</dbReference>
<dbReference type="InterPro" id="IPR015943">
    <property type="entry name" value="WD40/YVTN_repeat-like_dom_sf"/>
</dbReference>
<comment type="caution">
    <text evidence="2">The sequence shown here is derived from an EMBL/GenBank/DDBJ whole genome shotgun (WGS) entry which is preliminary data.</text>
</comment>
<reference evidence="2 3" key="1">
    <citation type="submission" date="2016-02" db="EMBL/GenBank/DDBJ databases">
        <title>Anaerosporomusa subterraneum gen. nov., sp. nov., a spore-forming obligate anaerobe isolated from saprolite.</title>
        <authorList>
            <person name="Choi J.K."/>
            <person name="Shah M."/>
            <person name="Yee N."/>
        </authorList>
    </citation>
    <scope>NUCLEOTIDE SEQUENCE [LARGE SCALE GENOMIC DNA]</scope>
    <source>
        <strain evidence="2 3">RU4</strain>
    </source>
</reference>